<proteinExistence type="predicted"/>
<gene>
    <name evidence="1" type="ORF">CKO25_10645</name>
</gene>
<dbReference type="AlphaFoldDB" id="A0A9X0WIG0"/>
<comment type="caution">
    <text evidence="1">The sequence shown here is derived from an EMBL/GenBank/DDBJ whole genome shotgun (WGS) entry which is preliminary data.</text>
</comment>
<dbReference type="Proteomes" id="UP001138802">
    <property type="component" value="Unassembled WGS sequence"/>
</dbReference>
<sequence length="256" mass="28961">MDITVNVRKLTNAPVREAVIDIQFDPAANLDDLDVYAEALASEFDRSSPLWRTEFGLQVGIEGTAPAPESQVARHGLRLQSSQRPYVLQCRLNGFTLSRLYPYENWEELIESALRYWDTFAKVVVPNEAGQGRITQIAVRYINELRLPLPIRDFSDYLRAPPEVPASLPQALQSFLQRVVIPLPETQAVAIVTQALDAPSAPAESVTVILDIDLKQRLTIDVSDQERLWDQLKALRADKNRIFFSYVTDKLLETLE</sequence>
<name>A0A9X0WIG0_9GAMM</name>
<evidence type="ECO:0008006" key="3">
    <source>
        <dbReference type="Google" id="ProtNLM"/>
    </source>
</evidence>
<evidence type="ECO:0000313" key="2">
    <source>
        <dbReference type="Proteomes" id="UP001138802"/>
    </source>
</evidence>
<dbReference type="RefSeq" id="WP_200387908.1">
    <property type="nucleotide sequence ID" value="NZ_NRSD01000009.1"/>
</dbReference>
<reference evidence="1 2" key="1">
    <citation type="journal article" date="2020" name="Microorganisms">
        <title>Osmotic Adaptation and Compatible Solute Biosynthesis of Phototrophic Bacteria as Revealed from Genome Analyses.</title>
        <authorList>
            <person name="Imhoff J.F."/>
            <person name="Rahn T."/>
            <person name="Kunzel S."/>
            <person name="Keller A."/>
            <person name="Neulinger S.C."/>
        </authorList>
    </citation>
    <scope>NUCLEOTIDE SEQUENCE [LARGE SCALE GENOMIC DNA]</scope>
    <source>
        <strain evidence="1 2">DSM 21303</strain>
    </source>
</reference>
<dbReference type="InterPro" id="IPR026349">
    <property type="entry name" value="CHP04255"/>
</dbReference>
<protein>
    <recommendedName>
        <fullName evidence="3">TIGR04255 family protein</fullName>
    </recommendedName>
</protein>
<dbReference type="NCBIfam" id="TIGR04255">
    <property type="entry name" value="sporadTIGR04255"/>
    <property type="match status" value="1"/>
</dbReference>
<evidence type="ECO:0000313" key="1">
    <source>
        <dbReference type="EMBL" id="MBK1645101.1"/>
    </source>
</evidence>
<keyword evidence="2" id="KW-1185">Reference proteome</keyword>
<organism evidence="1 2">
    <name type="scientific">Thiocapsa imhoffii</name>
    <dbReference type="NCBI Taxonomy" id="382777"/>
    <lineage>
        <taxon>Bacteria</taxon>
        <taxon>Pseudomonadati</taxon>
        <taxon>Pseudomonadota</taxon>
        <taxon>Gammaproteobacteria</taxon>
        <taxon>Chromatiales</taxon>
        <taxon>Chromatiaceae</taxon>
        <taxon>Thiocapsa</taxon>
    </lineage>
</organism>
<accession>A0A9X0WIG0</accession>
<dbReference type="EMBL" id="NRSD01000009">
    <property type="protein sequence ID" value="MBK1645101.1"/>
    <property type="molecule type" value="Genomic_DNA"/>
</dbReference>